<comment type="similarity">
    <text evidence="1">Belongs to the TRIAP1/MDM35 family.</text>
</comment>
<dbReference type="AlphaFoldDB" id="A0A0D2KII2"/>
<feature type="compositionally biased region" description="Pro residues" evidence="3">
    <location>
        <begin position="91"/>
        <end position="102"/>
    </location>
</feature>
<evidence type="ECO:0000313" key="4">
    <source>
        <dbReference type="EMBL" id="KJA14457.1"/>
    </source>
</evidence>
<accession>A0A0D2KII2</accession>
<dbReference type="GO" id="GO:1990050">
    <property type="term" value="F:phosphatidic acid transfer activity"/>
    <property type="evidence" value="ECO:0007669"/>
    <property type="project" value="TreeGrafter"/>
</dbReference>
<keyword evidence="5" id="KW-1185">Reference proteome</keyword>
<evidence type="ECO:0000256" key="2">
    <source>
        <dbReference type="ARBA" id="ARBA00023157"/>
    </source>
</evidence>
<keyword evidence="2" id="KW-1015">Disulfide bond</keyword>
<dbReference type="OrthoDB" id="19091at2759"/>
<organism evidence="4 5">
    <name type="scientific">Hypholoma sublateritium (strain FD-334 SS-4)</name>
    <dbReference type="NCBI Taxonomy" id="945553"/>
    <lineage>
        <taxon>Eukaryota</taxon>
        <taxon>Fungi</taxon>
        <taxon>Dikarya</taxon>
        <taxon>Basidiomycota</taxon>
        <taxon>Agaricomycotina</taxon>
        <taxon>Agaricomycetes</taxon>
        <taxon>Agaricomycetidae</taxon>
        <taxon>Agaricales</taxon>
        <taxon>Agaricineae</taxon>
        <taxon>Strophariaceae</taxon>
        <taxon>Hypholoma</taxon>
    </lineage>
</organism>
<dbReference type="GO" id="GO:0005634">
    <property type="term" value="C:nucleus"/>
    <property type="evidence" value="ECO:0007669"/>
    <property type="project" value="TreeGrafter"/>
</dbReference>
<dbReference type="InterPro" id="IPR007918">
    <property type="entry name" value="MDM35_apoptosis"/>
</dbReference>
<dbReference type="Pfam" id="PF05254">
    <property type="entry name" value="UPF0203"/>
    <property type="match status" value="1"/>
</dbReference>
<dbReference type="GO" id="GO:0005758">
    <property type="term" value="C:mitochondrial intermembrane space"/>
    <property type="evidence" value="ECO:0007669"/>
    <property type="project" value="TreeGrafter"/>
</dbReference>
<dbReference type="STRING" id="945553.A0A0D2KII2"/>
<dbReference type="EMBL" id="KN817678">
    <property type="protein sequence ID" value="KJA14457.1"/>
    <property type="molecule type" value="Genomic_DNA"/>
</dbReference>
<protein>
    <recommendedName>
        <fullName evidence="6">Mitochondrial distribution and morphology protein 35</fullName>
    </recommendedName>
</protein>
<dbReference type="GO" id="GO:0005829">
    <property type="term" value="C:cytosol"/>
    <property type="evidence" value="ECO:0007669"/>
    <property type="project" value="TreeGrafter"/>
</dbReference>
<dbReference type="OMA" id="REYDSCF"/>
<dbReference type="PANTHER" id="PTHR46403:SF1">
    <property type="entry name" value="TP53-REGULATED INHIBITOR OF APOPTOSIS 1"/>
    <property type="match status" value="1"/>
</dbReference>
<evidence type="ECO:0000256" key="1">
    <source>
        <dbReference type="ARBA" id="ARBA00006196"/>
    </source>
</evidence>
<gene>
    <name evidence="4" type="ORF">HYPSUDRAFT_49174</name>
</gene>
<dbReference type="Proteomes" id="UP000054270">
    <property type="component" value="Unassembled WGS sequence"/>
</dbReference>
<reference evidence="5" key="1">
    <citation type="submission" date="2014-04" db="EMBL/GenBank/DDBJ databases">
        <title>Evolutionary Origins and Diversification of the Mycorrhizal Mutualists.</title>
        <authorList>
            <consortium name="DOE Joint Genome Institute"/>
            <consortium name="Mycorrhizal Genomics Consortium"/>
            <person name="Kohler A."/>
            <person name="Kuo A."/>
            <person name="Nagy L.G."/>
            <person name="Floudas D."/>
            <person name="Copeland A."/>
            <person name="Barry K.W."/>
            <person name="Cichocki N."/>
            <person name="Veneault-Fourrey C."/>
            <person name="LaButti K."/>
            <person name="Lindquist E.A."/>
            <person name="Lipzen A."/>
            <person name="Lundell T."/>
            <person name="Morin E."/>
            <person name="Murat C."/>
            <person name="Riley R."/>
            <person name="Ohm R."/>
            <person name="Sun H."/>
            <person name="Tunlid A."/>
            <person name="Henrissat B."/>
            <person name="Grigoriev I.V."/>
            <person name="Hibbett D.S."/>
            <person name="Martin F."/>
        </authorList>
    </citation>
    <scope>NUCLEOTIDE SEQUENCE [LARGE SCALE GENOMIC DNA]</scope>
    <source>
        <strain evidence="5">FD-334 SS-4</strain>
    </source>
</reference>
<sequence>MSQSLSAECTPLKIEYDSCFNSWFEGYLDPAVKASKTPEARAAYAKQKADEFNQKCGKIWEQYKGCVQHAVKEKGLDTLLQQAREENPLVDPIPPLPTQPPK</sequence>
<evidence type="ECO:0008006" key="6">
    <source>
        <dbReference type="Google" id="ProtNLM"/>
    </source>
</evidence>
<evidence type="ECO:0000313" key="5">
    <source>
        <dbReference type="Proteomes" id="UP000054270"/>
    </source>
</evidence>
<feature type="region of interest" description="Disordered" evidence="3">
    <location>
        <begin position="83"/>
        <end position="102"/>
    </location>
</feature>
<dbReference type="PANTHER" id="PTHR46403">
    <property type="entry name" value="TP53-REGULATED INHIBITOR OF APOPTOSIS 1"/>
    <property type="match status" value="1"/>
</dbReference>
<evidence type="ECO:0000256" key="3">
    <source>
        <dbReference type="SAM" id="MobiDB-lite"/>
    </source>
</evidence>
<dbReference type="GO" id="GO:0045332">
    <property type="term" value="P:phospholipid translocation"/>
    <property type="evidence" value="ECO:0007669"/>
    <property type="project" value="TreeGrafter"/>
</dbReference>
<name>A0A0D2KII2_HYPSF</name>
<proteinExistence type="inferred from homology"/>